<dbReference type="PANTHER" id="PTHR43628">
    <property type="entry name" value="ACTIVATOR OF C KINASE PROTEIN 1-RELATED"/>
    <property type="match status" value="1"/>
</dbReference>
<dbReference type="Gene3D" id="1.25.40.10">
    <property type="entry name" value="Tetratricopeptide repeat domain"/>
    <property type="match status" value="2"/>
</dbReference>
<dbReference type="InterPro" id="IPR052945">
    <property type="entry name" value="Mitotic_Regulator"/>
</dbReference>
<dbReference type="Proteomes" id="UP000013251">
    <property type="component" value="Unassembled WGS sequence"/>
</dbReference>
<dbReference type="SUPFAM" id="SSF81901">
    <property type="entry name" value="HCP-like"/>
    <property type="match status" value="1"/>
</dbReference>
<comment type="caution">
    <text evidence="1">The sequence shown here is derived from an EMBL/GenBank/DDBJ whole genome shotgun (WGS) entry which is preliminary data.</text>
</comment>
<organism evidence="1 2">
    <name type="scientific">Acinetobacter bereziniae LMG 1003 = CIP 70.12</name>
    <dbReference type="NCBI Taxonomy" id="981324"/>
    <lineage>
        <taxon>Bacteria</taxon>
        <taxon>Pseudomonadati</taxon>
        <taxon>Pseudomonadota</taxon>
        <taxon>Gammaproteobacteria</taxon>
        <taxon>Moraxellales</taxon>
        <taxon>Moraxellaceae</taxon>
        <taxon>Acinetobacter</taxon>
    </lineage>
</organism>
<dbReference type="InterPro" id="IPR006597">
    <property type="entry name" value="Sel1-like"/>
</dbReference>
<dbReference type="PATRIC" id="fig|1217650.3.peg.1264"/>
<evidence type="ECO:0008006" key="3">
    <source>
        <dbReference type="Google" id="ProtNLM"/>
    </source>
</evidence>
<dbReference type="HOGENOM" id="CLU_709085_0_0_6"/>
<protein>
    <recommendedName>
        <fullName evidence="3">Sel1 repeat family protein</fullName>
    </recommendedName>
</protein>
<dbReference type="PANTHER" id="PTHR43628:SF1">
    <property type="entry name" value="CHITIN SYNTHASE REGULATORY FACTOR 2-RELATED"/>
    <property type="match status" value="1"/>
</dbReference>
<evidence type="ECO:0000313" key="1">
    <source>
        <dbReference type="EMBL" id="ENV97882.1"/>
    </source>
</evidence>
<sequence>MGTRMTGMVFPFQGDIQEIKTMIYTWMQHEVEIIESYTTIRIELIHDNFVIIDNIDIFYSAYNHPELWQELVVDLPFNDWIIFFECVDSCDSYSYLIYKNNHEVRRMLQEEDEDLYFEGEVQDFEKVWLDFSIYYEHEYVENGKIKKEKITDPKFSLEHIEDHENYFKYYHITLKNQTMYHTRLARVLMVEMFEHFLGFDIIDGDCKVKQSLKIDYNTIPAYDRILKRAEKNDVPAQNELGMMYEQGHGIEQDIEKARYWYQKTANQNDHCGQLHLGLLFKAGKGVEKDLEQALQWISKAATNGNADALTVLGEMYELGEGVEQSFAEAAILYRKAAKQRHAVAPYKLGLMYEHGYGFAADIKMAMRWYYQAASHFNEDAQKRLDELRK</sequence>
<gene>
    <name evidence="1" type="ORF">F938_01292</name>
</gene>
<dbReference type="SMART" id="SM00671">
    <property type="entry name" value="SEL1"/>
    <property type="match status" value="4"/>
</dbReference>
<dbReference type="AlphaFoldDB" id="N9DI36"/>
<dbReference type="InterPro" id="IPR011990">
    <property type="entry name" value="TPR-like_helical_dom_sf"/>
</dbReference>
<keyword evidence="2" id="KW-1185">Reference proteome</keyword>
<proteinExistence type="predicted"/>
<name>N9DI36_ACIBZ</name>
<evidence type="ECO:0000313" key="2">
    <source>
        <dbReference type="Proteomes" id="UP000013251"/>
    </source>
</evidence>
<accession>N9DI36</accession>
<reference evidence="1 2" key="1">
    <citation type="submission" date="2013-02" db="EMBL/GenBank/DDBJ databases">
        <title>The Genome Sequence of Acinetobacter bereziniae CIP 70.12.</title>
        <authorList>
            <consortium name="The Broad Institute Genome Sequencing Platform"/>
            <consortium name="The Broad Institute Genome Sequencing Center for Infectious Disease"/>
            <person name="Cerqueira G."/>
            <person name="Feldgarden M."/>
            <person name="Courvalin P."/>
            <person name="Perichon B."/>
            <person name="Grillot-Courvalin C."/>
            <person name="Clermont D."/>
            <person name="Rocha E."/>
            <person name="Yoon E.-J."/>
            <person name="Nemec A."/>
            <person name="Walker B."/>
            <person name="Young S.K."/>
            <person name="Zeng Q."/>
            <person name="Gargeya S."/>
            <person name="Fitzgerald M."/>
            <person name="Haas B."/>
            <person name="Abouelleil A."/>
            <person name="Alvarado L."/>
            <person name="Arachchi H.M."/>
            <person name="Berlin A.M."/>
            <person name="Chapman S.B."/>
            <person name="Dewar J."/>
            <person name="Goldberg J."/>
            <person name="Griggs A."/>
            <person name="Gujja S."/>
            <person name="Hansen M."/>
            <person name="Howarth C."/>
            <person name="Imamovic A."/>
            <person name="Larimer J."/>
            <person name="McCowan C."/>
            <person name="Murphy C."/>
            <person name="Neiman D."/>
            <person name="Pearson M."/>
            <person name="Priest M."/>
            <person name="Roberts A."/>
            <person name="Saif S."/>
            <person name="Shea T."/>
            <person name="Sisk P."/>
            <person name="Sykes S."/>
            <person name="Wortman J."/>
            <person name="Nusbaum C."/>
            <person name="Birren B."/>
        </authorList>
    </citation>
    <scope>NUCLEOTIDE SEQUENCE [LARGE SCALE GENOMIC DNA]</scope>
    <source>
        <strain evidence="1 2">CIP 70.12</strain>
    </source>
</reference>
<dbReference type="Pfam" id="PF08238">
    <property type="entry name" value="Sel1"/>
    <property type="match status" value="4"/>
</dbReference>
<dbReference type="EMBL" id="APQG01000018">
    <property type="protein sequence ID" value="ENV97882.1"/>
    <property type="molecule type" value="Genomic_DNA"/>
</dbReference>